<feature type="domain" description="ABC transmembrane type-1" evidence="12">
    <location>
        <begin position="69"/>
        <end position="259"/>
    </location>
</feature>
<evidence type="ECO:0000256" key="2">
    <source>
        <dbReference type="ARBA" id="ARBA00022448"/>
    </source>
</evidence>
<evidence type="ECO:0000256" key="6">
    <source>
        <dbReference type="ARBA" id="ARBA00022840"/>
    </source>
</evidence>
<evidence type="ECO:0000256" key="7">
    <source>
        <dbReference type="ARBA" id="ARBA00022989"/>
    </source>
</evidence>
<feature type="transmembrane region" description="Helical" evidence="9">
    <location>
        <begin position="238"/>
        <end position="259"/>
    </location>
</feature>
<evidence type="ECO:0000256" key="5">
    <source>
        <dbReference type="ARBA" id="ARBA00022741"/>
    </source>
</evidence>
<dbReference type="InterPro" id="IPR017871">
    <property type="entry name" value="ABC_transporter-like_CS"/>
</dbReference>
<dbReference type="OrthoDB" id="9812701at2"/>
<keyword evidence="4 9" id="KW-0812">Transmembrane</keyword>
<dbReference type="InterPro" id="IPR035906">
    <property type="entry name" value="MetI-like_sf"/>
</dbReference>
<dbReference type="CDD" id="cd06261">
    <property type="entry name" value="TM_PBP2"/>
    <property type="match status" value="1"/>
</dbReference>
<keyword evidence="14" id="KW-1185">Reference proteome</keyword>
<dbReference type="EMBL" id="BJNY01000001">
    <property type="protein sequence ID" value="GED04571.1"/>
    <property type="molecule type" value="Genomic_DNA"/>
</dbReference>
<comment type="subcellular location">
    <subcellularLocation>
        <location evidence="1 9">Cell membrane</location>
        <topology evidence="1 9">Multi-pass membrane protein</topology>
    </subcellularLocation>
</comment>
<reference evidence="13 14" key="1">
    <citation type="submission" date="2019-06" db="EMBL/GenBank/DDBJ databases">
        <title>Whole genome shotgun sequence of Glutamicibacter uratoxydans NBRC 15515.</title>
        <authorList>
            <person name="Hosoyama A."/>
            <person name="Uohara A."/>
            <person name="Ohji S."/>
            <person name="Ichikawa N."/>
        </authorList>
    </citation>
    <scope>NUCLEOTIDE SEQUENCE [LARGE SCALE GENOMIC DNA]</scope>
    <source>
        <strain evidence="13 14">NBRC 15515</strain>
    </source>
</reference>
<evidence type="ECO:0000256" key="3">
    <source>
        <dbReference type="ARBA" id="ARBA00022475"/>
    </source>
</evidence>
<keyword evidence="6" id="KW-0067">ATP-binding</keyword>
<dbReference type="Pfam" id="PF00005">
    <property type="entry name" value="ABC_tran"/>
    <property type="match status" value="1"/>
</dbReference>
<dbReference type="RefSeq" id="WP_141360860.1">
    <property type="nucleotide sequence ID" value="NZ_BAAAJL010000007.1"/>
</dbReference>
<dbReference type="SUPFAM" id="SSF52540">
    <property type="entry name" value="P-loop containing nucleoside triphosphate hydrolases"/>
    <property type="match status" value="1"/>
</dbReference>
<dbReference type="SMART" id="SM00382">
    <property type="entry name" value="AAA"/>
    <property type="match status" value="1"/>
</dbReference>
<feature type="compositionally biased region" description="Basic residues" evidence="10">
    <location>
        <begin position="265"/>
        <end position="274"/>
    </location>
</feature>
<dbReference type="InterPro" id="IPR003439">
    <property type="entry name" value="ABC_transporter-like_ATP-bd"/>
</dbReference>
<feature type="region of interest" description="Disordered" evidence="10">
    <location>
        <begin position="264"/>
        <end position="287"/>
    </location>
</feature>
<dbReference type="InterPro" id="IPR003593">
    <property type="entry name" value="AAA+_ATPase"/>
</dbReference>
<feature type="transmembrane region" description="Helical" evidence="9">
    <location>
        <begin position="118"/>
        <end position="141"/>
    </location>
</feature>
<dbReference type="InterPro" id="IPR000515">
    <property type="entry name" value="MetI-like"/>
</dbReference>
<dbReference type="PROSITE" id="PS50928">
    <property type="entry name" value="ABC_TM1"/>
    <property type="match status" value="1"/>
</dbReference>
<evidence type="ECO:0000256" key="8">
    <source>
        <dbReference type="ARBA" id="ARBA00023136"/>
    </source>
</evidence>
<evidence type="ECO:0000259" key="12">
    <source>
        <dbReference type="PROSITE" id="PS50928"/>
    </source>
</evidence>
<accession>A0A4Y4DPS4</accession>
<dbReference type="InterPro" id="IPR050366">
    <property type="entry name" value="BP-dependent_transpt_permease"/>
</dbReference>
<dbReference type="Proteomes" id="UP000316612">
    <property type="component" value="Unassembled WGS sequence"/>
</dbReference>
<evidence type="ECO:0000256" key="9">
    <source>
        <dbReference type="RuleBase" id="RU363032"/>
    </source>
</evidence>
<dbReference type="GO" id="GO:0005886">
    <property type="term" value="C:plasma membrane"/>
    <property type="evidence" value="ECO:0007669"/>
    <property type="project" value="UniProtKB-SubCell"/>
</dbReference>
<gene>
    <name evidence="13" type="ORF">AUR04nite_01030</name>
</gene>
<dbReference type="PANTHER" id="PTHR43386">
    <property type="entry name" value="OLIGOPEPTIDE TRANSPORT SYSTEM PERMEASE PROTEIN APPC"/>
    <property type="match status" value="1"/>
</dbReference>
<keyword evidence="2 9" id="KW-0813">Transport</keyword>
<dbReference type="Pfam" id="PF00528">
    <property type="entry name" value="BPD_transp_1"/>
    <property type="match status" value="1"/>
</dbReference>
<dbReference type="GO" id="GO:0055085">
    <property type="term" value="P:transmembrane transport"/>
    <property type="evidence" value="ECO:0007669"/>
    <property type="project" value="InterPro"/>
</dbReference>
<evidence type="ECO:0000313" key="14">
    <source>
        <dbReference type="Proteomes" id="UP000316612"/>
    </source>
</evidence>
<keyword evidence="5" id="KW-0547">Nucleotide-binding</keyword>
<dbReference type="AlphaFoldDB" id="A0A4Y4DPS4"/>
<evidence type="ECO:0000256" key="4">
    <source>
        <dbReference type="ARBA" id="ARBA00022692"/>
    </source>
</evidence>
<evidence type="ECO:0000313" key="13">
    <source>
        <dbReference type="EMBL" id="GED04571.1"/>
    </source>
</evidence>
<evidence type="ECO:0000256" key="1">
    <source>
        <dbReference type="ARBA" id="ARBA00004651"/>
    </source>
</evidence>
<dbReference type="PROSITE" id="PS50893">
    <property type="entry name" value="ABC_TRANSPORTER_2"/>
    <property type="match status" value="1"/>
</dbReference>
<dbReference type="GO" id="GO:0016887">
    <property type="term" value="F:ATP hydrolysis activity"/>
    <property type="evidence" value="ECO:0007669"/>
    <property type="project" value="InterPro"/>
</dbReference>
<evidence type="ECO:0000256" key="10">
    <source>
        <dbReference type="SAM" id="MobiDB-lite"/>
    </source>
</evidence>
<comment type="similarity">
    <text evidence="9">Belongs to the binding-protein-dependent transport system permease family.</text>
</comment>
<dbReference type="InterPro" id="IPR027417">
    <property type="entry name" value="P-loop_NTPase"/>
</dbReference>
<dbReference type="PROSITE" id="PS00211">
    <property type="entry name" value="ABC_TRANSPORTER_1"/>
    <property type="match status" value="1"/>
</dbReference>
<evidence type="ECO:0000259" key="11">
    <source>
        <dbReference type="PROSITE" id="PS50893"/>
    </source>
</evidence>
<organism evidence="13 14">
    <name type="scientific">Glutamicibacter uratoxydans</name>
    <name type="common">Arthrobacter uratoxydans</name>
    <dbReference type="NCBI Taxonomy" id="43667"/>
    <lineage>
        <taxon>Bacteria</taxon>
        <taxon>Bacillati</taxon>
        <taxon>Actinomycetota</taxon>
        <taxon>Actinomycetes</taxon>
        <taxon>Micrococcales</taxon>
        <taxon>Micrococcaceae</taxon>
        <taxon>Glutamicibacter</taxon>
    </lineage>
</organism>
<feature type="domain" description="ABC transporter" evidence="11">
    <location>
        <begin position="297"/>
        <end position="536"/>
    </location>
</feature>
<sequence>MFKKLDSRRTLPVLLLLLAAAYALFVPALNPAGVHQVDLGSVYQPPSAEHFFGTDQLGRDVFTRGAQALRMSLLLAAAATFFSTVLGVAGGMLAASFGGLVDRIIMRSVDALNAVPHLLLGVVVLALWPGMGWAIVLSIALTHWTQVARIIRSRLVAEREGGYVKLAKASGASAPSIWFTHLIPAVIPQAGIALVLQLPHAIWHESALSFLGVGLPPQSASLGLLLEDARAGILLGAWWLLVFPAALLVLVSWSVAVFAHSQPPKSRRAGKLGRSKSSTMAGPDSITKDHPEAALAAQGLNVCKLDASGNTVQLLHDLHFSAAPGKITVVMGESGAGKSLLLKSLAGLLPDTLHSNGNIFVDGKPVPPRQLARLRGRNLVFVPSSAATALNPVKTVNSMLKQELRRNRRERSFQVLAEALNQVGLDAQLLGSYPHELSGGQAQRVVLALALISQAPAILLDEPTSALDHETRDLVIGILQDLAADGRTIVMTTHDPQLGARFAAEAVCLKDGKLVAGGGMEVPAVEKELFQEAESWA</sequence>
<dbReference type="GO" id="GO:0005524">
    <property type="term" value="F:ATP binding"/>
    <property type="evidence" value="ECO:0007669"/>
    <property type="project" value="UniProtKB-KW"/>
</dbReference>
<feature type="transmembrane region" description="Helical" evidence="9">
    <location>
        <begin position="73"/>
        <end position="97"/>
    </location>
</feature>
<name>A0A4Y4DPS4_GLUUR</name>
<keyword evidence="3" id="KW-1003">Cell membrane</keyword>
<keyword evidence="8 9" id="KW-0472">Membrane</keyword>
<dbReference type="PANTHER" id="PTHR43386:SF23">
    <property type="entry name" value="ABC TRANSPORTER"/>
    <property type="match status" value="1"/>
</dbReference>
<proteinExistence type="inferred from homology"/>
<dbReference type="Gene3D" id="3.40.50.300">
    <property type="entry name" value="P-loop containing nucleotide triphosphate hydrolases"/>
    <property type="match status" value="1"/>
</dbReference>
<protein>
    <recommendedName>
        <fullName evidence="15">Peptide ABC transporter permease</fullName>
    </recommendedName>
</protein>
<keyword evidence="7 9" id="KW-1133">Transmembrane helix</keyword>
<comment type="caution">
    <text evidence="13">The sequence shown here is derived from an EMBL/GenBank/DDBJ whole genome shotgun (WGS) entry which is preliminary data.</text>
</comment>
<evidence type="ECO:0008006" key="15">
    <source>
        <dbReference type="Google" id="ProtNLM"/>
    </source>
</evidence>
<dbReference type="SUPFAM" id="SSF161098">
    <property type="entry name" value="MetI-like"/>
    <property type="match status" value="1"/>
</dbReference>
<dbReference type="Gene3D" id="1.10.3720.10">
    <property type="entry name" value="MetI-like"/>
    <property type="match status" value="1"/>
</dbReference>
<feature type="transmembrane region" description="Helical" evidence="9">
    <location>
        <begin position="176"/>
        <end position="196"/>
    </location>
</feature>